<dbReference type="SUPFAM" id="SSF109604">
    <property type="entry name" value="HD-domain/PDEase-like"/>
    <property type="match status" value="1"/>
</dbReference>
<gene>
    <name evidence="1" type="ORF">CNR37_00041</name>
</gene>
<protein>
    <submittedName>
        <fullName evidence="1">GTP pyrophosphokinase</fullName>
    </submittedName>
</protein>
<dbReference type="PANTHER" id="PTHR46246:SF1">
    <property type="entry name" value="GUANOSINE-3',5'-BIS(DIPHOSPHATE) 3'-PYROPHOSPHOHYDROLASE MESH1"/>
    <property type="match status" value="1"/>
</dbReference>
<sequence>MTLDKAVNFALERHGDQEYGKGSGIPYVYHLSMVDTNFTKRNGFKFNDTARMAVWLHDVVEDTETTLEEIETLFGSRIAHAVDCLTKREGESYDAYLVRVNSDDLACEVKFCDSSANMMQSIREGNFERAMKYLNVLKELRFIPKGGYKW</sequence>
<dbReference type="InterPro" id="IPR052194">
    <property type="entry name" value="MESH1"/>
</dbReference>
<proteinExistence type="predicted"/>
<keyword evidence="1" id="KW-0808">Transferase</keyword>
<dbReference type="Proteomes" id="UP000241096">
    <property type="component" value="Segment"/>
</dbReference>
<keyword evidence="2" id="KW-1185">Reference proteome</keyword>
<keyword evidence="1" id="KW-0418">Kinase</keyword>
<evidence type="ECO:0000313" key="2">
    <source>
        <dbReference type="Proteomes" id="UP000241096"/>
    </source>
</evidence>
<dbReference type="Gene3D" id="1.10.3210.10">
    <property type="entry name" value="Hypothetical protein af1432"/>
    <property type="match status" value="1"/>
</dbReference>
<evidence type="ECO:0000313" key="1">
    <source>
        <dbReference type="EMBL" id="ATW58248.1"/>
    </source>
</evidence>
<reference evidence="1 2" key="1">
    <citation type="submission" date="2017-09" db="EMBL/GenBank/DDBJ databases">
        <authorList>
            <person name="Ehlers B."/>
            <person name="Leendertz F.H."/>
        </authorList>
    </citation>
    <scope>NUCLEOTIDE SEQUENCE [LARGE SCALE GENOMIC DNA]</scope>
</reference>
<accession>A0A2H4P7V9</accession>
<organism evidence="1 2">
    <name type="scientific">Pseudomonas phage ventosus</name>
    <dbReference type="NCBI Taxonomy" id="2048980"/>
    <lineage>
        <taxon>Viruses</taxon>
        <taxon>Duplodnaviria</taxon>
        <taxon>Heunggongvirae</taxon>
        <taxon>Uroviricota</taxon>
        <taxon>Caudoviricetes</taxon>
        <taxon>Vandenendeviridae</taxon>
        <taxon>Gorskivirinae</taxon>
        <taxon>Ventosusvirus</taxon>
        <taxon>Ventosusvirus ventosus</taxon>
    </lineage>
</organism>
<dbReference type="GO" id="GO:0008893">
    <property type="term" value="F:guanosine-3',5'-bis(diphosphate) 3'-diphosphatase activity"/>
    <property type="evidence" value="ECO:0007669"/>
    <property type="project" value="TreeGrafter"/>
</dbReference>
<name>A0A2H4P7V9_9CAUD</name>
<dbReference type="PANTHER" id="PTHR46246">
    <property type="entry name" value="GUANOSINE-3',5'-BIS(DIPHOSPHATE) 3'-PYROPHOSPHOHYDROLASE MESH1"/>
    <property type="match status" value="1"/>
</dbReference>
<dbReference type="EMBL" id="MG018930">
    <property type="protein sequence ID" value="ATW58248.1"/>
    <property type="molecule type" value="Genomic_DNA"/>
</dbReference>
<dbReference type="GO" id="GO:0016301">
    <property type="term" value="F:kinase activity"/>
    <property type="evidence" value="ECO:0007669"/>
    <property type="project" value="UniProtKB-KW"/>
</dbReference>